<name>A0A378U6X0_MYROD</name>
<keyword evidence="2 5" id="KW-0378">Hydrolase</keyword>
<organism evidence="5 6">
    <name type="scientific">Myroides odoratus</name>
    <name type="common">Flavobacterium odoratum</name>
    <dbReference type="NCBI Taxonomy" id="256"/>
    <lineage>
        <taxon>Bacteria</taxon>
        <taxon>Pseudomonadati</taxon>
        <taxon>Bacteroidota</taxon>
        <taxon>Flavobacteriia</taxon>
        <taxon>Flavobacteriales</taxon>
        <taxon>Flavobacteriaceae</taxon>
        <taxon>Myroides</taxon>
    </lineage>
</organism>
<feature type="domain" description="Nudix hydrolase" evidence="4">
    <location>
        <begin position="6"/>
        <end position="137"/>
    </location>
</feature>
<protein>
    <submittedName>
        <fullName evidence="5">Pyrimidine (Deoxy)nucleoside triphosphate pyrophosphohydrolase</fullName>
    </submittedName>
</protein>
<keyword evidence="6" id="KW-1185">Reference proteome</keyword>
<evidence type="ECO:0000313" key="5">
    <source>
        <dbReference type="EMBL" id="STZ70082.1"/>
    </source>
</evidence>
<feature type="transmembrane region" description="Helical" evidence="3">
    <location>
        <begin position="6"/>
        <end position="24"/>
    </location>
</feature>
<comment type="cofactor">
    <cofactor evidence="1">
        <name>Mg(2+)</name>
        <dbReference type="ChEBI" id="CHEBI:18420"/>
    </cofactor>
</comment>
<gene>
    <name evidence="5" type="ORF">NCTC11179_03607</name>
</gene>
<reference evidence="5 6" key="1">
    <citation type="submission" date="2018-06" db="EMBL/GenBank/DDBJ databases">
        <authorList>
            <consortium name="Pathogen Informatics"/>
            <person name="Doyle S."/>
        </authorList>
    </citation>
    <scope>NUCLEOTIDE SEQUENCE [LARGE SCALE GENOMIC DNA]</scope>
    <source>
        <strain evidence="5 6">NCTC11179</strain>
    </source>
</reference>
<keyword evidence="3" id="KW-0812">Transmembrane</keyword>
<accession>A0A378U6X0</accession>
<dbReference type="GO" id="GO:0016787">
    <property type="term" value="F:hydrolase activity"/>
    <property type="evidence" value="ECO:0007669"/>
    <property type="project" value="UniProtKB-KW"/>
</dbReference>
<keyword evidence="3" id="KW-0472">Membrane</keyword>
<keyword evidence="3" id="KW-1133">Transmembrane helix</keyword>
<dbReference type="RefSeq" id="WP_115092650.1">
    <property type="nucleotide sequence ID" value="NZ_CP068107.1"/>
</dbReference>
<sequence length="139" mass="15920">MSTVKTIYLASAMIIDIHGALLTVRKKGSRYYMMAGGKIEPGEEPIEALLRELQEELNLIVDPSEIHYLGTHQTQAVNEANTLVHATIFQLTLTPTYFIPHAELEEIKWLTYENYQQVPLAHLLEEFSIPLWLKNKKSQ</sequence>
<dbReference type="PROSITE" id="PS00893">
    <property type="entry name" value="NUDIX_BOX"/>
    <property type="match status" value="1"/>
</dbReference>
<dbReference type="Pfam" id="PF00293">
    <property type="entry name" value="NUDIX"/>
    <property type="match status" value="1"/>
</dbReference>
<dbReference type="PANTHER" id="PTHR43046:SF2">
    <property type="entry name" value="8-OXO-DGTP DIPHOSPHATASE-RELATED"/>
    <property type="match status" value="1"/>
</dbReference>
<evidence type="ECO:0000256" key="3">
    <source>
        <dbReference type="SAM" id="Phobius"/>
    </source>
</evidence>
<dbReference type="AlphaFoldDB" id="A0A378U6X0"/>
<dbReference type="EMBL" id="UGQL01000002">
    <property type="protein sequence ID" value="STZ70082.1"/>
    <property type="molecule type" value="Genomic_DNA"/>
</dbReference>
<dbReference type="PROSITE" id="PS51462">
    <property type="entry name" value="NUDIX"/>
    <property type="match status" value="1"/>
</dbReference>
<dbReference type="SUPFAM" id="SSF55811">
    <property type="entry name" value="Nudix"/>
    <property type="match status" value="1"/>
</dbReference>
<dbReference type="InterPro" id="IPR000086">
    <property type="entry name" value="NUDIX_hydrolase_dom"/>
</dbReference>
<dbReference type="InterPro" id="IPR015797">
    <property type="entry name" value="NUDIX_hydrolase-like_dom_sf"/>
</dbReference>
<evidence type="ECO:0000256" key="1">
    <source>
        <dbReference type="ARBA" id="ARBA00001946"/>
    </source>
</evidence>
<evidence type="ECO:0000313" key="6">
    <source>
        <dbReference type="Proteomes" id="UP000255024"/>
    </source>
</evidence>
<dbReference type="Gene3D" id="3.90.79.10">
    <property type="entry name" value="Nucleoside Triphosphate Pyrophosphohydrolase"/>
    <property type="match status" value="1"/>
</dbReference>
<proteinExistence type="predicted"/>
<dbReference type="Proteomes" id="UP000255024">
    <property type="component" value="Unassembled WGS sequence"/>
</dbReference>
<dbReference type="CDD" id="cd04690">
    <property type="entry name" value="NUDIX_Hydrolase"/>
    <property type="match status" value="1"/>
</dbReference>
<evidence type="ECO:0000259" key="4">
    <source>
        <dbReference type="PROSITE" id="PS51462"/>
    </source>
</evidence>
<dbReference type="InterPro" id="IPR020084">
    <property type="entry name" value="NUDIX_hydrolase_CS"/>
</dbReference>
<evidence type="ECO:0000256" key="2">
    <source>
        <dbReference type="ARBA" id="ARBA00022801"/>
    </source>
</evidence>
<dbReference type="PANTHER" id="PTHR43046">
    <property type="entry name" value="GDP-MANNOSE MANNOSYL HYDROLASE"/>
    <property type="match status" value="1"/>
</dbReference>